<keyword evidence="3" id="KW-1134">Transmembrane beta strand</keyword>
<name>A0A1C2J0P3_ACITH</name>
<evidence type="ECO:0000259" key="15">
    <source>
        <dbReference type="Pfam" id="PF07715"/>
    </source>
</evidence>
<keyword evidence="16" id="KW-0675">Receptor</keyword>
<dbReference type="Pfam" id="PF07715">
    <property type="entry name" value="Plug"/>
    <property type="match status" value="1"/>
</dbReference>
<dbReference type="EMBL" id="LWRY01000048">
    <property type="protein sequence ID" value="OCX74096.1"/>
    <property type="molecule type" value="Genomic_DNA"/>
</dbReference>
<evidence type="ECO:0000256" key="6">
    <source>
        <dbReference type="ARBA" id="ARBA00022729"/>
    </source>
</evidence>
<dbReference type="eggNOG" id="COG4772">
    <property type="taxonomic scope" value="Bacteria"/>
</dbReference>
<dbReference type="Proteomes" id="UP000095008">
    <property type="component" value="Unassembled WGS sequence"/>
</dbReference>
<gene>
    <name evidence="17" type="ORF">A6M23_06930</name>
    <name evidence="16" type="ORF">A6P07_12290</name>
</gene>
<keyword evidence="8" id="KW-0406">Ion transport</keyword>
<keyword evidence="19" id="KW-1185">Reference proteome</keyword>
<comment type="caution">
    <text evidence="16">The sequence shown here is derived from an EMBL/GenBank/DDBJ whole genome shotgun (WGS) entry which is preliminary data.</text>
</comment>
<dbReference type="GO" id="GO:0009279">
    <property type="term" value="C:cell outer membrane"/>
    <property type="evidence" value="ECO:0007669"/>
    <property type="project" value="UniProtKB-SubCell"/>
</dbReference>
<dbReference type="Gene3D" id="2.170.130.10">
    <property type="entry name" value="TonB-dependent receptor, plug domain"/>
    <property type="match status" value="1"/>
</dbReference>
<evidence type="ECO:0000256" key="13">
    <source>
        <dbReference type="SAM" id="SignalP"/>
    </source>
</evidence>
<dbReference type="Proteomes" id="UP000094893">
    <property type="component" value="Unassembled WGS sequence"/>
</dbReference>
<dbReference type="InterPro" id="IPR037066">
    <property type="entry name" value="Plug_dom_sf"/>
</dbReference>
<feature type="chain" id="PRO_5010467007" evidence="13">
    <location>
        <begin position="29"/>
        <end position="780"/>
    </location>
</feature>
<dbReference type="InterPro" id="IPR039426">
    <property type="entry name" value="TonB-dep_rcpt-like"/>
</dbReference>
<keyword evidence="4" id="KW-0410">Iron transport</keyword>
<evidence type="ECO:0000256" key="3">
    <source>
        <dbReference type="ARBA" id="ARBA00022452"/>
    </source>
</evidence>
<protein>
    <submittedName>
        <fullName evidence="16">TonB-dependent receptor</fullName>
    </submittedName>
</protein>
<dbReference type="AlphaFoldDB" id="A0A1C2J0P3"/>
<keyword evidence="7" id="KW-0408">Iron</keyword>
<dbReference type="OrthoDB" id="5297155at2"/>
<feature type="signal peptide" evidence="13">
    <location>
        <begin position="1"/>
        <end position="28"/>
    </location>
</feature>
<evidence type="ECO:0000313" key="16">
    <source>
        <dbReference type="EMBL" id="OCX71359.1"/>
    </source>
</evidence>
<evidence type="ECO:0000256" key="8">
    <source>
        <dbReference type="ARBA" id="ARBA00023065"/>
    </source>
</evidence>
<evidence type="ECO:0000313" key="19">
    <source>
        <dbReference type="Proteomes" id="UP000095008"/>
    </source>
</evidence>
<dbReference type="Gene3D" id="2.40.170.20">
    <property type="entry name" value="TonB-dependent receptor, beta-barrel domain"/>
    <property type="match status" value="1"/>
</dbReference>
<keyword evidence="5" id="KW-0812">Transmembrane</keyword>
<comment type="similarity">
    <text evidence="12">Belongs to the TonB-dependent receptor family.</text>
</comment>
<dbReference type="InterPro" id="IPR012910">
    <property type="entry name" value="Plug_dom"/>
</dbReference>
<dbReference type="InterPro" id="IPR000531">
    <property type="entry name" value="Beta-barrel_TonB"/>
</dbReference>
<organism evidence="16 18">
    <name type="scientific">Acidithiobacillus thiooxidans</name>
    <name type="common">Thiobacillus thiooxidans</name>
    <dbReference type="NCBI Taxonomy" id="930"/>
    <lineage>
        <taxon>Bacteria</taxon>
        <taxon>Pseudomonadati</taxon>
        <taxon>Pseudomonadota</taxon>
        <taxon>Acidithiobacillia</taxon>
        <taxon>Acidithiobacillales</taxon>
        <taxon>Acidithiobacillaceae</taxon>
        <taxon>Acidithiobacillus</taxon>
    </lineage>
</organism>
<evidence type="ECO:0000256" key="11">
    <source>
        <dbReference type="ARBA" id="ARBA00023237"/>
    </source>
</evidence>
<reference evidence="16 18" key="1">
    <citation type="journal article" date="2016" name="Int. J. Mol. Sci.">
        <title>Comparative genomics of the extreme acidophile Acidithiobacillus thiooxidans reveals intraspecific divergence and niche adaptation.</title>
        <authorList>
            <person name="Zhang X."/>
            <person name="Feng X."/>
            <person name="Tao J."/>
            <person name="Ma L."/>
            <person name="Xiao Y."/>
            <person name="Liang Y."/>
            <person name="Liu X."/>
            <person name="Yin H."/>
        </authorList>
    </citation>
    <scope>NUCLEOTIDE SEQUENCE [LARGE SCALE GENOMIC DNA]</scope>
    <source>
        <strain evidence="16 18">A02</strain>
        <strain evidence="17">DXS-W</strain>
    </source>
</reference>
<feature type="domain" description="TonB-dependent receptor plug" evidence="15">
    <location>
        <begin position="74"/>
        <end position="158"/>
    </location>
</feature>
<keyword evidence="6 13" id="KW-0732">Signal</keyword>
<evidence type="ECO:0000259" key="14">
    <source>
        <dbReference type="Pfam" id="PF00593"/>
    </source>
</evidence>
<keyword evidence="11" id="KW-0998">Cell outer membrane</keyword>
<dbReference type="STRING" id="930.GCA_002079865_01390"/>
<evidence type="ECO:0000313" key="17">
    <source>
        <dbReference type="EMBL" id="OCX74096.1"/>
    </source>
</evidence>
<dbReference type="EMBL" id="LWSA01000170">
    <property type="protein sequence ID" value="OCX71359.1"/>
    <property type="molecule type" value="Genomic_DNA"/>
</dbReference>
<evidence type="ECO:0000256" key="12">
    <source>
        <dbReference type="RuleBase" id="RU003357"/>
    </source>
</evidence>
<dbReference type="RefSeq" id="WP_065958091.1">
    <property type="nucleotide sequence ID" value="NZ_LWRY01000048.1"/>
</dbReference>
<keyword evidence="9 12" id="KW-0798">TonB box</keyword>
<proteinExistence type="inferred from homology"/>
<keyword evidence="10 12" id="KW-0472">Membrane</keyword>
<evidence type="ECO:0000256" key="9">
    <source>
        <dbReference type="ARBA" id="ARBA00023077"/>
    </source>
</evidence>
<evidence type="ECO:0000256" key="4">
    <source>
        <dbReference type="ARBA" id="ARBA00022496"/>
    </source>
</evidence>
<evidence type="ECO:0000256" key="10">
    <source>
        <dbReference type="ARBA" id="ARBA00023136"/>
    </source>
</evidence>
<accession>A0A1C2J0P3</accession>
<dbReference type="InterPro" id="IPR036942">
    <property type="entry name" value="Beta-barrel_TonB_sf"/>
</dbReference>
<dbReference type="PANTHER" id="PTHR32552:SF68">
    <property type="entry name" value="FERRICHROME OUTER MEMBRANE TRANSPORTER_PHAGE RECEPTOR"/>
    <property type="match status" value="1"/>
</dbReference>
<dbReference type="SUPFAM" id="SSF56935">
    <property type="entry name" value="Porins"/>
    <property type="match status" value="1"/>
</dbReference>
<sequence length="780" mass="84334">MSKSVSLRPLVLALVTGGVLLTATSVMADTITAATVSSQDNAAVNVGEVNAAAASQSFLGSRGVHSLTQKHRFDSGQSIKVLGKQQIAAAGPVGGSAQALAYAPGVNVTGYGNTGSTKTSISVNGISQGWGGFGGSVIDAGNLSVTFDGVPMVNPSTGLWESPQVPQTGILQGIGITYGPGNPVNRWYNNIGGQIAFVPLQPTAQPGASIKMTYGSYNSKNIVFNVRTGSIDGWSTIMAGGAGSSNSYRQSPDGFANPSYNYAWFLKTKKTYTDGNFSLGAYLAKGSGYRPVPVPVNPIAGVTYTGAATGPLYSQKTTGFYSSIPFDIWNKDDSNTTWLIYSKLNQKLDKTLGLHNMIWYRYGHRLHQHYNNYGLSNPGNLYEYNNPHDSVYGDKLWISAKLPYNDVSFGGFFLNSQYNTKNAFYNPADGGSLALPNHSYRNDIFSQTDLAAFVQDRISPMHNLHITPGVRFINYQTQYTQGADIPGATGTNQGKLPASNKSFTKVEPSVDFNWKPLQWLAVFASYAQAYKEPQVGGGGGLYQSIRPVYNLEHSADYNAGIKLHFNDADYLHHFFAMFSFYHLHFSNQFVAAYDANGNYLGDADGDSIYQGVNIALEDDPLYNVHVFANLNFEKATFAHYTTGGVSYQGLPVSNVPESTFNIGAKYRYFLDGILMSPSIWYTYTGAQNMWNNNTVMPSSQKIPAYDTLNLGLESVIPTHGSVPLLKDVKLNLDMLNVTNNHYNPFEYVTSGGLLGGNSQGQVLALPGAPFTVYGSISADF</sequence>
<evidence type="ECO:0000256" key="2">
    <source>
        <dbReference type="ARBA" id="ARBA00022448"/>
    </source>
</evidence>
<feature type="domain" description="TonB-dependent receptor-like beta-barrel" evidence="14">
    <location>
        <begin position="306"/>
        <end position="712"/>
    </location>
</feature>
<keyword evidence="2" id="KW-0813">Transport</keyword>
<evidence type="ECO:0000313" key="18">
    <source>
        <dbReference type="Proteomes" id="UP000094893"/>
    </source>
</evidence>
<dbReference type="Pfam" id="PF00593">
    <property type="entry name" value="TonB_dep_Rec_b-barrel"/>
    <property type="match status" value="1"/>
</dbReference>
<evidence type="ECO:0000256" key="7">
    <source>
        <dbReference type="ARBA" id="ARBA00023004"/>
    </source>
</evidence>
<comment type="subcellular location">
    <subcellularLocation>
        <location evidence="1">Cell outer membrane</location>
        <topology evidence="1">Multi-pass membrane protein</topology>
    </subcellularLocation>
</comment>
<dbReference type="PANTHER" id="PTHR32552">
    <property type="entry name" value="FERRICHROME IRON RECEPTOR-RELATED"/>
    <property type="match status" value="1"/>
</dbReference>
<dbReference type="GO" id="GO:0015344">
    <property type="term" value="F:siderophore uptake transmembrane transporter activity"/>
    <property type="evidence" value="ECO:0007669"/>
    <property type="project" value="TreeGrafter"/>
</dbReference>
<evidence type="ECO:0000256" key="5">
    <source>
        <dbReference type="ARBA" id="ARBA00022692"/>
    </source>
</evidence>
<evidence type="ECO:0000256" key="1">
    <source>
        <dbReference type="ARBA" id="ARBA00004571"/>
    </source>
</evidence>